<keyword evidence="1" id="KW-0732">Signal</keyword>
<evidence type="ECO:0000313" key="2">
    <source>
        <dbReference type="EMBL" id="MCQ4636835.1"/>
    </source>
</evidence>
<dbReference type="EMBL" id="JANFXK010000008">
    <property type="protein sequence ID" value="MCQ4636835.1"/>
    <property type="molecule type" value="Genomic_DNA"/>
</dbReference>
<name>A0ABT1RNR7_9FIRM</name>
<feature type="chain" id="PRO_5047096953" description="Lipoprotein" evidence="1">
    <location>
        <begin position="19"/>
        <end position="127"/>
    </location>
</feature>
<keyword evidence="3" id="KW-1185">Reference proteome</keyword>
<dbReference type="PROSITE" id="PS51257">
    <property type="entry name" value="PROKAR_LIPOPROTEIN"/>
    <property type="match status" value="1"/>
</dbReference>
<evidence type="ECO:0008006" key="4">
    <source>
        <dbReference type="Google" id="ProtNLM"/>
    </source>
</evidence>
<protein>
    <recommendedName>
        <fullName evidence="4">Lipoprotein</fullName>
    </recommendedName>
</protein>
<accession>A0ABT1RNR7</accession>
<organism evidence="2 3">
    <name type="scientific">Anaerovorax odorimutans</name>
    <dbReference type="NCBI Taxonomy" id="109327"/>
    <lineage>
        <taxon>Bacteria</taxon>
        <taxon>Bacillati</taxon>
        <taxon>Bacillota</taxon>
        <taxon>Clostridia</taxon>
        <taxon>Peptostreptococcales</taxon>
        <taxon>Anaerovoracaceae</taxon>
        <taxon>Anaerovorax</taxon>
    </lineage>
</organism>
<proteinExistence type="predicted"/>
<evidence type="ECO:0000256" key="1">
    <source>
        <dbReference type="SAM" id="SignalP"/>
    </source>
</evidence>
<reference evidence="2 3" key="1">
    <citation type="submission" date="2022-06" db="EMBL/GenBank/DDBJ databases">
        <title>Isolation of gut microbiota from human fecal samples.</title>
        <authorList>
            <person name="Pamer E.G."/>
            <person name="Barat B."/>
            <person name="Waligurski E."/>
            <person name="Medina S."/>
            <person name="Paddock L."/>
            <person name="Mostad J."/>
        </authorList>
    </citation>
    <scope>NUCLEOTIDE SEQUENCE [LARGE SCALE GENOMIC DNA]</scope>
    <source>
        <strain evidence="2 3">SL.3.17</strain>
    </source>
</reference>
<sequence>MKKITALVLSLLLCFAMAGCGGSGSDQAKPTIEKSVDALAEYLELTDPTDSFFAMIGAEDGKKYEDGKIEIYKFDTASDAYKDMEKNKTIMNMPVAGIKDGMVLFIQDDYPGDTEGLTKKFNEVEFK</sequence>
<dbReference type="Proteomes" id="UP001524502">
    <property type="component" value="Unassembled WGS sequence"/>
</dbReference>
<dbReference type="RefSeq" id="WP_256132028.1">
    <property type="nucleotide sequence ID" value="NZ_JANFXK010000008.1"/>
</dbReference>
<evidence type="ECO:0000313" key="3">
    <source>
        <dbReference type="Proteomes" id="UP001524502"/>
    </source>
</evidence>
<feature type="signal peptide" evidence="1">
    <location>
        <begin position="1"/>
        <end position="18"/>
    </location>
</feature>
<comment type="caution">
    <text evidence="2">The sequence shown here is derived from an EMBL/GenBank/DDBJ whole genome shotgun (WGS) entry which is preliminary data.</text>
</comment>
<gene>
    <name evidence="2" type="ORF">NE619_08835</name>
</gene>